<reference evidence="2" key="1">
    <citation type="journal article" date="2019" name="Environ. Microbiol.">
        <title>Fungal ecological strategies reflected in gene transcription - a case study of two litter decomposers.</title>
        <authorList>
            <person name="Barbi F."/>
            <person name="Kohler A."/>
            <person name="Barry K."/>
            <person name="Baskaran P."/>
            <person name="Daum C."/>
            <person name="Fauchery L."/>
            <person name="Ihrmark K."/>
            <person name="Kuo A."/>
            <person name="LaButti K."/>
            <person name="Lipzen A."/>
            <person name="Morin E."/>
            <person name="Grigoriev I.V."/>
            <person name="Henrissat B."/>
            <person name="Lindahl B."/>
            <person name="Martin F."/>
        </authorList>
    </citation>
    <scope>NUCLEOTIDE SEQUENCE</scope>
    <source>
        <strain evidence="2">JB14</strain>
    </source>
</reference>
<sequence length="172" mass="19308">MSFDKTEILREALRTLDQPPPPTLHDILQAYRTKGDGDRELLLAMLNAKRSEDSRLAESYGLHRSILDTINQEQSSVYPHHHRLPALTSALHHPSGESYPNKRRSHSPPHRFSPYTRSPPTPPSSDSSDPSFSPKSNSVPIASMLCGSKRASSPLTRRQMIHSDYISLFLLS</sequence>
<proteinExistence type="predicted"/>
<accession>A0A6A4IJU4</accession>
<feature type="compositionally biased region" description="Low complexity" evidence="1">
    <location>
        <begin position="124"/>
        <end position="138"/>
    </location>
</feature>
<evidence type="ECO:0000313" key="2">
    <source>
        <dbReference type="EMBL" id="KAE9410739.1"/>
    </source>
</evidence>
<feature type="region of interest" description="Disordered" evidence="1">
    <location>
        <begin position="74"/>
        <end position="140"/>
    </location>
</feature>
<dbReference type="EMBL" id="ML769384">
    <property type="protein sequence ID" value="KAE9410739.1"/>
    <property type="molecule type" value="Genomic_DNA"/>
</dbReference>
<dbReference type="Proteomes" id="UP000799118">
    <property type="component" value="Unassembled WGS sequence"/>
</dbReference>
<evidence type="ECO:0000256" key="1">
    <source>
        <dbReference type="SAM" id="MobiDB-lite"/>
    </source>
</evidence>
<keyword evidence="3" id="KW-1185">Reference proteome</keyword>
<evidence type="ECO:0000313" key="3">
    <source>
        <dbReference type="Proteomes" id="UP000799118"/>
    </source>
</evidence>
<dbReference type="AlphaFoldDB" id="A0A6A4IJU4"/>
<gene>
    <name evidence="2" type="ORF">BT96DRAFT_870483</name>
</gene>
<name>A0A6A4IJU4_9AGAR</name>
<dbReference type="OrthoDB" id="2537258at2759"/>
<organism evidence="2 3">
    <name type="scientific">Gymnopus androsaceus JB14</name>
    <dbReference type="NCBI Taxonomy" id="1447944"/>
    <lineage>
        <taxon>Eukaryota</taxon>
        <taxon>Fungi</taxon>
        <taxon>Dikarya</taxon>
        <taxon>Basidiomycota</taxon>
        <taxon>Agaricomycotina</taxon>
        <taxon>Agaricomycetes</taxon>
        <taxon>Agaricomycetidae</taxon>
        <taxon>Agaricales</taxon>
        <taxon>Marasmiineae</taxon>
        <taxon>Omphalotaceae</taxon>
        <taxon>Gymnopus</taxon>
    </lineage>
</organism>
<protein>
    <submittedName>
        <fullName evidence="2">Uncharacterized protein</fullName>
    </submittedName>
</protein>